<dbReference type="SUPFAM" id="SSF55909">
    <property type="entry name" value="Pentein"/>
    <property type="match status" value="1"/>
</dbReference>
<dbReference type="Gene3D" id="3.60.110.10">
    <property type="entry name" value="Carbon-nitrogen hydrolase"/>
    <property type="match status" value="1"/>
</dbReference>
<dbReference type="GeneID" id="14309592"/>
<evidence type="ECO:0000313" key="3">
    <source>
        <dbReference type="EMBL" id="AGB03206.1"/>
    </source>
</evidence>
<dbReference type="GO" id="GO:0047632">
    <property type="term" value="F:agmatine deiminase activity"/>
    <property type="evidence" value="ECO:0007669"/>
    <property type="project" value="TreeGrafter"/>
</dbReference>
<dbReference type="SUPFAM" id="SSF56317">
    <property type="entry name" value="Carbon-nitrogen hydrolase"/>
    <property type="match status" value="1"/>
</dbReference>
<dbReference type="GO" id="GO:0009446">
    <property type="term" value="P:putrescine biosynthetic process"/>
    <property type="evidence" value="ECO:0007669"/>
    <property type="project" value="InterPro"/>
</dbReference>
<feature type="domain" description="CN hydrolase" evidence="2">
    <location>
        <begin position="6"/>
        <end position="256"/>
    </location>
</feature>
<dbReference type="CDD" id="cd07573">
    <property type="entry name" value="CPA"/>
    <property type="match status" value="1"/>
</dbReference>
<evidence type="ECO:0000256" key="1">
    <source>
        <dbReference type="ARBA" id="ARBA00022801"/>
    </source>
</evidence>
<dbReference type="InterPro" id="IPR003010">
    <property type="entry name" value="C-N_Hydrolase"/>
</dbReference>
<dbReference type="InterPro" id="IPR007466">
    <property type="entry name" value="Peptidyl-Arg-deiminase_porph"/>
</dbReference>
<dbReference type="EMBL" id="CP003167">
    <property type="protein sequence ID" value="AGB03206.1"/>
    <property type="molecule type" value="Genomic_DNA"/>
</dbReference>
<dbReference type="AlphaFoldDB" id="L0HHH1"/>
<dbReference type="InterPro" id="IPR036526">
    <property type="entry name" value="C-N_Hydrolase_sf"/>
</dbReference>
<proteinExistence type="predicted"/>
<dbReference type="PANTHER" id="PTHR31377">
    <property type="entry name" value="AGMATINE DEIMINASE-RELATED"/>
    <property type="match status" value="1"/>
</dbReference>
<reference evidence="4" key="1">
    <citation type="submission" date="2011-12" db="EMBL/GenBank/DDBJ databases">
        <title>Complete sequence of Methanoregula formicicum SMSP.</title>
        <authorList>
            <person name="Lucas S."/>
            <person name="Han J."/>
            <person name="Lapidus A."/>
            <person name="Cheng J.-F."/>
            <person name="Goodwin L."/>
            <person name="Pitluck S."/>
            <person name="Peters L."/>
            <person name="Ovchinnikova G."/>
            <person name="Teshima H."/>
            <person name="Detter J.C."/>
            <person name="Han C."/>
            <person name="Tapia R."/>
            <person name="Land M."/>
            <person name="Hauser L."/>
            <person name="Kyrpides N."/>
            <person name="Ivanova N."/>
            <person name="Pagani I."/>
            <person name="Imachi H."/>
            <person name="Tamaki H."/>
            <person name="Sekiguchi Y."/>
            <person name="Kamagata Y."/>
            <person name="Cadillo-Quiroz H."/>
            <person name="Zinder S."/>
            <person name="Liu W.-T."/>
            <person name="Woyke T."/>
        </authorList>
    </citation>
    <scope>NUCLEOTIDE SEQUENCE [LARGE SCALE GENOMIC DNA]</scope>
    <source>
        <strain evidence="4">DSM 22288 / NBRC 105244 / SMSP</strain>
    </source>
</reference>
<accession>L0HHH1</accession>
<dbReference type="Pfam" id="PF04371">
    <property type="entry name" value="PAD_porph"/>
    <property type="match status" value="1"/>
</dbReference>
<gene>
    <name evidence="3" type="ordered locus">Metfor_2200</name>
</gene>
<dbReference type="STRING" id="593750.Metfor_2200"/>
<dbReference type="Pfam" id="PF00795">
    <property type="entry name" value="CN_hydrolase"/>
    <property type="match status" value="1"/>
</dbReference>
<dbReference type="InParanoid" id="L0HHH1"/>
<dbReference type="PANTHER" id="PTHR31377:SF0">
    <property type="entry name" value="AGMATINE DEIMINASE-RELATED"/>
    <property type="match status" value="1"/>
</dbReference>
<dbReference type="RefSeq" id="WP_015286169.1">
    <property type="nucleotide sequence ID" value="NC_019943.1"/>
</dbReference>
<dbReference type="eggNOG" id="arCOG00062">
    <property type="taxonomic scope" value="Archaea"/>
</dbReference>
<name>L0HHH1_METFS</name>
<dbReference type="GO" id="GO:0004668">
    <property type="term" value="F:protein-arginine deiminase activity"/>
    <property type="evidence" value="ECO:0007669"/>
    <property type="project" value="InterPro"/>
</dbReference>
<evidence type="ECO:0000313" key="4">
    <source>
        <dbReference type="Proteomes" id="UP000010824"/>
    </source>
</evidence>
<dbReference type="HOGENOM" id="CLU_433216_0_0_2"/>
<dbReference type="PROSITE" id="PS50263">
    <property type="entry name" value="CN_HYDROLASE"/>
    <property type="match status" value="1"/>
</dbReference>
<dbReference type="KEGG" id="mfo:Metfor_2200"/>
<keyword evidence="4" id="KW-1185">Reference proteome</keyword>
<keyword evidence="1" id="KW-0378">Hydrolase</keyword>
<reference evidence="3 4" key="2">
    <citation type="journal article" date="2014" name="Genome Announc.">
        <title>Complete Genome Sequence of Methanoregula formicica SMSPT, a Mesophilic Hydrogenotrophic Methanogen Isolated from a Methanogenic Upflow Anaerobic Sludge Blanket Reactor.</title>
        <authorList>
            <person name="Yamamoto K."/>
            <person name="Tamaki H."/>
            <person name="Cadillo-Quiroz H."/>
            <person name="Imachi H."/>
            <person name="Kyrpides N."/>
            <person name="Woyke T."/>
            <person name="Goodwin L."/>
            <person name="Zinder S.H."/>
            <person name="Kamagata Y."/>
            <person name="Liu W.T."/>
        </authorList>
    </citation>
    <scope>NUCLEOTIDE SEQUENCE [LARGE SCALE GENOMIC DNA]</scope>
    <source>
        <strain evidence="4">DSM 22288 / NBRC 105244 / SMSP</strain>
    </source>
</reference>
<evidence type="ECO:0000259" key="2">
    <source>
        <dbReference type="PROSITE" id="PS50263"/>
    </source>
</evidence>
<protein>
    <submittedName>
        <fullName evidence="3">Peptidylarginine deiminase-like enzyme</fullName>
    </submittedName>
</protein>
<organism evidence="3 4">
    <name type="scientific">Methanoregula formicica (strain DSM 22288 / NBRC 105244 / SMSP)</name>
    <dbReference type="NCBI Taxonomy" id="593750"/>
    <lineage>
        <taxon>Archaea</taxon>
        <taxon>Methanobacteriati</taxon>
        <taxon>Methanobacteriota</taxon>
        <taxon>Stenosarchaea group</taxon>
        <taxon>Methanomicrobia</taxon>
        <taxon>Methanomicrobiales</taxon>
        <taxon>Methanoregulaceae</taxon>
        <taxon>Methanoregula</taxon>
    </lineage>
</organism>
<dbReference type="Gene3D" id="3.75.10.10">
    <property type="entry name" value="L-arginine/glycine Amidinotransferase, Chain A"/>
    <property type="match status" value="1"/>
</dbReference>
<sequence>MELECVTLGLIQMAMGPDPGGNIEKARRKVIEAAGRGAQIICLPELFHVRYFPQHSGAETGDLAETIPGRSTILFASLAREHNVVIILPVYEKAADGKFFNAAVVIDADGNLSEPYHKVHIPQDPGFYEKGYFFPGDSFRVFPTRYGTIAVLICFDQWFPEAARSVALDGADIIFYPTAIGHPGPDTPKEGGWQEAWELIQRSHAVANSVHVAAVNRVGTEGSCRFFGGSFVADAFGKVLARVGDSEEILVVKVDFSMNAEVQDSWGFFRNRRPETYSRITVPFAGKDGTFPDLREKDTPRNRGFHMPAEWEPHDAVWISWPHNTYTFPDIPAVEQAYYEFIAHVHTSERVEVFVPTAVVYRKVRARLKEMGIDSDQVTLHTTGYSDVWIRDYGPTFVVSRALKKLAMVRWEFNAWGGKYEDQFRDGTISLHMNRRFNLPLFEPGIVMEGGSFDTNGRGTVLTTRACLLNPNRNPSLSKGEIEGLLCEYLGAEKVIWLNEGIEGDDTDGHIDDIARFVGPSTVVCAYEEDTSDANYAPLHENYEILSRSTTEDGTPLTVIRLPMPGRVEDADGQRYPASYTNFYIGNTVVIVPVFNDPRDAAALDILRMIFPDRTVIGILARAMVEGFGTFHCATQQQPRI</sequence>
<dbReference type="Proteomes" id="UP000010824">
    <property type="component" value="Chromosome"/>
</dbReference>